<comment type="caution">
    <text evidence="10">The sequence shown here is derived from an EMBL/GenBank/DDBJ whole genome shotgun (WGS) entry which is preliminary data.</text>
</comment>
<keyword evidence="4" id="KW-0808">Transferase</keyword>
<dbReference type="SUPFAM" id="SSF55785">
    <property type="entry name" value="PYP-like sensor domain (PAS domain)"/>
    <property type="match status" value="1"/>
</dbReference>
<keyword evidence="7" id="KW-0472">Membrane</keyword>
<evidence type="ECO:0000256" key="1">
    <source>
        <dbReference type="ARBA" id="ARBA00000085"/>
    </source>
</evidence>
<sequence length="374" mass="42479">MNQSVNRDVPEYNAAVAILEHLHDAIFILNDRGVIEYANKSATELLGVNSYKLNGCSLKEYLFIDPGDNWFEEALSGSNMEIEAQLKGLEYAIPVLISFGILEDAGTGLRFILVSARDIGWRKEMERLLNQKQIMTLSKSRYKEMGELAINLVHNLGQPLTSLQLKLDLSKKECGKEKPRLEKVITHLEKMGELLQNIHKTVENARRFAHQSEDESLKALNVESALKKALEQLDYEFTEKNIAIVKKTPRKATHILANPLSIQQVLVTLLRKLIQANLESQIREERSIEIELSAENGKWIAVSIKSGSAYWQVPDDIMLTMDLKVVQLIVETTGGDFRWYNNKNSGILFQIRFPLNSGNEREQLQNLIALLHQS</sequence>
<dbReference type="PROSITE" id="PS50109">
    <property type="entry name" value="HIS_KIN"/>
    <property type="match status" value="1"/>
</dbReference>
<dbReference type="Gene3D" id="1.10.287.130">
    <property type="match status" value="1"/>
</dbReference>
<dbReference type="PROSITE" id="PS50112">
    <property type="entry name" value="PAS"/>
    <property type="match status" value="1"/>
</dbReference>
<keyword evidence="3" id="KW-0597">Phosphoprotein</keyword>
<feature type="domain" description="PAS" evidence="9">
    <location>
        <begin position="11"/>
        <end position="68"/>
    </location>
</feature>
<dbReference type="CDD" id="cd00130">
    <property type="entry name" value="PAS"/>
    <property type="match status" value="1"/>
</dbReference>
<dbReference type="InterPro" id="IPR013767">
    <property type="entry name" value="PAS_fold"/>
</dbReference>
<dbReference type="InterPro" id="IPR005467">
    <property type="entry name" value="His_kinase_dom"/>
</dbReference>
<keyword evidence="6" id="KW-0902">Two-component regulatory system</keyword>
<organism evidence="10">
    <name type="scientific">Caldithrix abyssi</name>
    <dbReference type="NCBI Taxonomy" id="187145"/>
    <lineage>
        <taxon>Bacteria</taxon>
        <taxon>Pseudomonadati</taxon>
        <taxon>Calditrichota</taxon>
        <taxon>Calditrichia</taxon>
        <taxon>Calditrichales</taxon>
        <taxon>Calditrichaceae</taxon>
        <taxon>Caldithrix</taxon>
    </lineage>
</organism>
<dbReference type="EC" id="2.7.13.3" evidence="2"/>
<dbReference type="InterPro" id="IPR035965">
    <property type="entry name" value="PAS-like_dom_sf"/>
</dbReference>
<dbReference type="PANTHER" id="PTHR45453:SF1">
    <property type="entry name" value="PHOSPHATE REGULON SENSOR PROTEIN PHOR"/>
    <property type="match status" value="1"/>
</dbReference>
<keyword evidence="5 10" id="KW-0418">Kinase</keyword>
<dbReference type="NCBIfam" id="TIGR00229">
    <property type="entry name" value="sensory_box"/>
    <property type="match status" value="1"/>
</dbReference>
<evidence type="ECO:0000259" key="8">
    <source>
        <dbReference type="PROSITE" id="PS50109"/>
    </source>
</evidence>
<dbReference type="Gene3D" id="3.30.565.10">
    <property type="entry name" value="Histidine kinase-like ATPase, C-terminal domain"/>
    <property type="match status" value="1"/>
</dbReference>
<evidence type="ECO:0000256" key="7">
    <source>
        <dbReference type="ARBA" id="ARBA00023136"/>
    </source>
</evidence>
<dbReference type="InterPro" id="IPR050351">
    <property type="entry name" value="BphY/WalK/GraS-like"/>
</dbReference>
<proteinExistence type="predicted"/>
<dbReference type="InterPro" id="IPR000014">
    <property type="entry name" value="PAS"/>
</dbReference>
<dbReference type="GO" id="GO:0016036">
    <property type="term" value="P:cellular response to phosphate starvation"/>
    <property type="evidence" value="ECO:0007669"/>
    <property type="project" value="TreeGrafter"/>
</dbReference>
<evidence type="ECO:0000259" key="9">
    <source>
        <dbReference type="PROSITE" id="PS50112"/>
    </source>
</evidence>
<evidence type="ECO:0000256" key="3">
    <source>
        <dbReference type="ARBA" id="ARBA00022553"/>
    </source>
</evidence>
<dbReference type="PANTHER" id="PTHR45453">
    <property type="entry name" value="PHOSPHATE REGULON SENSOR PROTEIN PHOR"/>
    <property type="match status" value="1"/>
</dbReference>
<dbReference type="GO" id="GO:0000155">
    <property type="term" value="F:phosphorelay sensor kinase activity"/>
    <property type="evidence" value="ECO:0007669"/>
    <property type="project" value="TreeGrafter"/>
</dbReference>
<evidence type="ECO:0000256" key="4">
    <source>
        <dbReference type="ARBA" id="ARBA00022679"/>
    </source>
</evidence>
<dbReference type="AlphaFoldDB" id="A0A7V1LN90"/>
<dbReference type="GO" id="GO:0005886">
    <property type="term" value="C:plasma membrane"/>
    <property type="evidence" value="ECO:0007669"/>
    <property type="project" value="TreeGrafter"/>
</dbReference>
<dbReference type="Pfam" id="PF00989">
    <property type="entry name" value="PAS"/>
    <property type="match status" value="1"/>
</dbReference>
<protein>
    <recommendedName>
        <fullName evidence="2">histidine kinase</fullName>
        <ecNumber evidence="2">2.7.13.3</ecNumber>
    </recommendedName>
</protein>
<dbReference type="GO" id="GO:0006355">
    <property type="term" value="P:regulation of DNA-templated transcription"/>
    <property type="evidence" value="ECO:0007669"/>
    <property type="project" value="InterPro"/>
</dbReference>
<evidence type="ECO:0000313" key="10">
    <source>
        <dbReference type="EMBL" id="HED11103.1"/>
    </source>
</evidence>
<accession>A0A7V1LN90</accession>
<evidence type="ECO:0000256" key="5">
    <source>
        <dbReference type="ARBA" id="ARBA00022777"/>
    </source>
</evidence>
<gene>
    <name evidence="10" type="ORF">ENJ10_10480</name>
</gene>
<reference evidence="10" key="1">
    <citation type="journal article" date="2020" name="mSystems">
        <title>Genome- and Community-Level Interaction Insights into Carbon Utilization and Element Cycling Functions of Hydrothermarchaeota in Hydrothermal Sediment.</title>
        <authorList>
            <person name="Zhou Z."/>
            <person name="Liu Y."/>
            <person name="Xu W."/>
            <person name="Pan J."/>
            <person name="Luo Z.H."/>
            <person name="Li M."/>
        </authorList>
    </citation>
    <scope>NUCLEOTIDE SEQUENCE [LARGE SCALE GENOMIC DNA]</scope>
    <source>
        <strain evidence="10">HyVt-456</strain>
    </source>
</reference>
<name>A0A7V1LN90_CALAY</name>
<dbReference type="Proteomes" id="UP000886005">
    <property type="component" value="Unassembled WGS sequence"/>
</dbReference>
<comment type="catalytic activity">
    <reaction evidence="1">
        <text>ATP + protein L-histidine = ADP + protein N-phospho-L-histidine.</text>
        <dbReference type="EC" id="2.7.13.3"/>
    </reaction>
</comment>
<dbReference type="Gene3D" id="3.30.450.20">
    <property type="entry name" value="PAS domain"/>
    <property type="match status" value="1"/>
</dbReference>
<dbReference type="EMBL" id="DRLD01000287">
    <property type="protein sequence ID" value="HED11103.1"/>
    <property type="molecule type" value="Genomic_DNA"/>
</dbReference>
<dbReference type="GO" id="GO:0004721">
    <property type="term" value="F:phosphoprotein phosphatase activity"/>
    <property type="evidence" value="ECO:0007669"/>
    <property type="project" value="TreeGrafter"/>
</dbReference>
<dbReference type="InterPro" id="IPR036890">
    <property type="entry name" value="HATPase_C_sf"/>
</dbReference>
<feature type="domain" description="Histidine kinase" evidence="8">
    <location>
        <begin position="151"/>
        <end position="357"/>
    </location>
</feature>
<evidence type="ECO:0000256" key="6">
    <source>
        <dbReference type="ARBA" id="ARBA00023012"/>
    </source>
</evidence>
<evidence type="ECO:0000256" key="2">
    <source>
        <dbReference type="ARBA" id="ARBA00012438"/>
    </source>
</evidence>
<dbReference type="SUPFAM" id="SSF55874">
    <property type="entry name" value="ATPase domain of HSP90 chaperone/DNA topoisomerase II/histidine kinase"/>
    <property type="match status" value="1"/>
</dbReference>